<organism evidence="2 3">
    <name type="scientific">Streptomyces populi</name>
    <dbReference type="NCBI Taxonomy" id="2058924"/>
    <lineage>
        <taxon>Bacteria</taxon>
        <taxon>Bacillati</taxon>
        <taxon>Actinomycetota</taxon>
        <taxon>Actinomycetes</taxon>
        <taxon>Kitasatosporales</taxon>
        <taxon>Streptomycetaceae</taxon>
        <taxon>Streptomyces</taxon>
    </lineage>
</organism>
<evidence type="ECO:0000256" key="1">
    <source>
        <dbReference type="SAM" id="Phobius"/>
    </source>
</evidence>
<accession>A0A2I0SB22</accession>
<keyword evidence="1" id="KW-1133">Transmembrane helix</keyword>
<proteinExistence type="predicted"/>
<feature type="transmembrane region" description="Helical" evidence="1">
    <location>
        <begin position="7"/>
        <end position="29"/>
    </location>
</feature>
<evidence type="ECO:0000313" key="3">
    <source>
        <dbReference type="Proteomes" id="UP000236178"/>
    </source>
</evidence>
<name>A0A2I0SB22_9ACTN</name>
<reference evidence="2 3" key="1">
    <citation type="submission" date="2017-12" db="EMBL/GenBank/DDBJ databases">
        <title>Streptomyces populusis sp. nov., a novel endophytic actinobacterium isolated from stems of Populus adenopoda Maxim.</title>
        <authorList>
            <person name="Wang Z."/>
        </authorList>
    </citation>
    <scope>NUCLEOTIDE SEQUENCE [LARGE SCALE GENOMIC DNA]</scope>
    <source>
        <strain evidence="2 3">A249</strain>
    </source>
</reference>
<feature type="transmembrane region" description="Helical" evidence="1">
    <location>
        <begin position="35"/>
        <end position="57"/>
    </location>
</feature>
<evidence type="ECO:0000313" key="2">
    <source>
        <dbReference type="EMBL" id="PKT67130.1"/>
    </source>
</evidence>
<comment type="caution">
    <text evidence="2">The sequence shown here is derived from an EMBL/GenBank/DDBJ whole genome shotgun (WGS) entry which is preliminary data.</text>
</comment>
<dbReference type="Proteomes" id="UP000236178">
    <property type="component" value="Unassembled WGS sequence"/>
</dbReference>
<protein>
    <submittedName>
        <fullName evidence="2">Uncharacterized protein</fullName>
    </submittedName>
</protein>
<keyword evidence="3" id="KW-1185">Reference proteome</keyword>
<dbReference type="EMBL" id="PJOS01000213">
    <property type="protein sequence ID" value="PKT67130.1"/>
    <property type="molecule type" value="Genomic_DNA"/>
</dbReference>
<gene>
    <name evidence="2" type="ORF">CW362_42160</name>
</gene>
<dbReference type="AlphaFoldDB" id="A0A2I0SB22"/>
<keyword evidence="1" id="KW-0812">Transmembrane</keyword>
<keyword evidence="1" id="KW-0472">Membrane</keyword>
<sequence>MSLITSLLILLLFLVALLIGASVLVLLLARPAWCAPVAGAIAAMALVTTVAGLLVAATHG</sequence>